<dbReference type="InterPro" id="IPR009057">
    <property type="entry name" value="Homeodomain-like_sf"/>
</dbReference>
<dbReference type="Pfam" id="PF00440">
    <property type="entry name" value="TetR_N"/>
    <property type="match status" value="1"/>
</dbReference>
<evidence type="ECO:0000259" key="6">
    <source>
        <dbReference type="PROSITE" id="PS50977"/>
    </source>
</evidence>
<dbReference type="GO" id="GO:0000976">
    <property type="term" value="F:transcription cis-regulatory region binding"/>
    <property type="evidence" value="ECO:0007669"/>
    <property type="project" value="TreeGrafter"/>
</dbReference>
<dbReference type="Gene3D" id="1.10.357.10">
    <property type="entry name" value="Tetracycline Repressor, domain 2"/>
    <property type="match status" value="1"/>
</dbReference>
<keyword evidence="4" id="KW-0804">Transcription</keyword>
<dbReference type="RefSeq" id="WP_110276513.1">
    <property type="nucleotide sequence ID" value="NZ_QJJG01000021.1"/>
</dbReference>
<evidence type="ECO:0000256" key="5">
    <source>
        <dbReference type="PROSITE-ProRule" id="PRU00335"/>
    </source>
</evidence>
<dbReference type="GO" id="GO:0003700">
    <property type="term" value="F:DNA-binding transcription factor activity"/>
    <property type="evidence" value="ECO:0007669"/>
    <property type="project" value="TreeGrafter"/>
</dbReference>
<feature type="domain" description="HTH tetR-type" evidence="6">
    <location>
        <begin position="5"/>
        <end position="65"/>
    </location>
</feature>
<name>A0A318FCZ3_KLEOX</name>
<accession>A0A318FCZ3</accession>
<feature type="DNA-binding region" description="H-T-H motif" evidence="5">
    <location>
        <begin position="28"/>
        <end position="47"/>
    </location>
</feature>
<dbReference type="InterPro" id="IPR023772">
    <property type="entry name" value="DNA-bd_HTH_TetR-type_CS"/>
</dbReference>
<dbReference type="InterPro" id="IPR036271">
    <property type="entry name" value="Tet_transcr_reg_TetR-rel_C_sf"/>
</dbReference>
<dbReference type="PROSITE" id="PS50977">
    <property type="entry name" value="HTH_TETR_2"/>
    <property type="match status" value="1"/>
</dbReference>
<protein>
    <submittedName>
        <fullName evidence="7">TetR family transcriptional regulator</fullName>
    </submittedName>
</protein>
<dbReference type="PRINTS" id="PR00455">
    <property type="entry name" value="HTHTETR"/>
</dbReference>
<dbReference type="SUPFAM" id="SSF48498">
    <property type="entry name" value="Tetracyclin repressor-like, C-terminal domain"/>
    <property type="match status" value="1"/>
</dbReference>
<dbReference type="InterPro" id="IPR039538">
    <property type="entry name" value="BetI_C"/>
</dbReference>
<dbReference type="Proteomes" id="UP000247485">
    <property type="component" value="Unassembled WGS sequence"/>
</dbReference>
<dbReference type="EMBL" id="QJJG01000021">
    <property type="protein sequence ID" value="PXW38990.1"/>
    <property type="molecule type" value="Genomic_DNA"/>
</dbReference>
<organism evidence="7 8">
    <name type="scientific">Klebsiella oxytoca</name>
    <dbReference type="NCBI Taxonomy" id="571"/>
    <lineage>
        <taxon>Bacteria</taxon>
        <taxon>Pseudomonadati</taxon>
        <taxon>Pseudomonadota</taxon>
        <taxon>Gammaproteobacteria</taxon>
        <taxon>Enterobacterales</taxon>
        <taxon>Enterobacteriaceae</taxon>
        <taxon>Klebsiella/Raoultella group</taxon>
        <taxon>Klebsiella</taxon>
    </lineage>
</organism>
<evidence type="ECO:0000313" key="8">
    <source>
        <dbReference type="Proteomes" id="UP000247485"/>
    </source>
</evidence>
<dbReference type="Gene3D" id="1.10.10.60">
    <property type="entry name" value="Homeodomain-like"/>
    <property type="match status" value="1"/>
</dbReference>
<dbReference type="Pfam" id="PF13977">
    <property type="entry name" value="TetR_C_6"/>
    <property type="match status" value="1"/>
</dbReference>
<keyword evidence="3 5" id="KW-0238">DNA-binding</keyword>
<dbReference type="InterPro" id="IPR050109">
    <property type="entry name" value="HTH-type_TetR-like_transc_reg"/>
</dbReference>
<proteinExistence type="predicted"/>
<dbReference type="InterPro" id="IPR001647">
    <property type="entry name" value="HTH_TetR"/>
</dbReference>
<dbReference type="PROSITE" id="PS01081">
    <property type="entry name" value="HTH_TETR_1"/>
    <property type="match status" value="1"/>
</dbReference>
<comment type="caution">
    <text evidence="7">The sequence shown here is derived from an EMBL/GenBank/DDBJ whole genome shotgun (WGS) entry which is preliminary data.</text>
</comment>
<evidence type="ECO:0000256" key="2">
    <source>
        <dbReference type="ARBA" id="ARBA00023015"/>
    </source>
</evidence>
<dbReference type="PANTHER" id="PTHR30055:SF234">
    <property type="entry name" value="HTH-TYPE TRANSCRIPTIONAL REGULATOR BETI"/>
    <property type="match status" value="1"/>
</dbReference>
<dbReference type="AlphaFoldDB" id="A0A318FCZ3"/>
<reference evidence="7 8" key="1">
    <citation type="submission" date="2018-05" db="EMBL/GenBank/DDBJ databases">
        <title>Freshwater and sediment microbial communities from various areas in North America, analyzing microbe dynamics in response to fracking.</title>
        <authorList>
            <person name="Lamendella R."/>
        </authorList>
    </citation>
    <scope>NUCLEOTIDE SEQUENCE [LARGE SCALE GENOMIC DNA]</scope>
    <source>
        <strain evidence="7 8">67</strain>
    </source>
</reference>
<keyword evidence="1" id="KW-0678">Repressor</keyword>
<evidence type="ECO:0000256" key="1">
    <source>
        <dbReference type="ARBA" id="ARBA00022491"/>
    </source>
</evidence>
<dbReference type="PANTHER" id="PTHR30055">
    <property type="entry name" value="HTH-TYPE TRANSCRIPTIONAL REGULATOR RUTR"/>
    <property type="match status" value="1"/>
</dbReference>
<evidence type="ECO:0000256" key="4">
    <source>
        <dbReference type="ARBA" id="ARBA00023163"/>
    </source>
</evidence>
<sequence>MSKDSETYHKLIVAAAACFAEKGFSGTSVREIALRAGISLGAMYTYFKGKDELIEAIIFEEQKSALAKHQEQFHGSCFEHICSLAISCIQEVGYPSSHQLWVEIIAESARKEHLRAAFSASDKVMREGVADIIRKGVAAGEFSPHVNAQEATMTIFALIDGFIGRKAINPAFNVKTDVRNFTVIMASILQKLP</sequence>
<dbReference type="SUPFAM" id="SSF46689">
    <property type="entry name" value="Homeodomain-like"/>
    <property type="match status" value="1"/>
</dbReference>
<evidence type="ECO:0000313" key="7">
    <source>
        <dbReference type="EMBL" id="PXW38990.1"/>
    </source>
</evidence>
<gene>
    <name evidence="7" type="ORF">DET57_12138</name>
</gene>
<evidence type="ECO:0000256" key="3">
    <source>
        <dbReference type="ARBA" id="ARBA00023125"/>
    </source>
</evidence>
<keyword evidence="2" id="KW-0805">Transcription regulation</keyword>